<name>A0A5C3P848_9APHY</name>
<accession>A0A5C3P848</accession>
<evidence type="ECO:0000313" key="3">
    <source>
        <dbReference type="Proteomes" id="UP000308197"/>
    </source>
</evidence>
<evidence type="ECO:0000313" key="2">
    <source>
        <dbReference type="EMBL" id="TFK85097.1"/>
    </source>
</evidence>
<sequence length="285" mass="31502">MPIAAFTGLRGYALSRNWQLAATIFVLSFSPIAANVAQWVLGTTALVQPYGCVAEVSVTDLQYIIAVRLTRRTDYLRRRPRLHHLAHSIHRTADWARREAHGEDPHGYHALERVHLLHVRRAIPLLVSNRAPHPLAHNNLRILFILNAIHITLLLQSLLRGTAIAETSYMTRYTDPITTVLTYRFLIDLQKSSQQDVKLGSDDPLHIAVDSTGSLSFVNRALGSIGATIDLGISAKSEPDKDVFSPKTSVHESDAGNGTMGPLDVMEEARFVGGPLSVARSSRPW</sequence>
<evidence type="ECO:0000256" key="1">
    <source>
        <dbReference type="SAM" id="MobiDB-lite"/>
    </source>
</evidence>
<proteinExistence type="predicted"/>
<feature type="region of interest" description="Disordered" evidence="1">
    <location>
        <begin position="238"/>
        <end position="262"/>
    </location>
</feature>
<keyword evidence="3" id="KW-1185">Reference proteome</keyword>
<dbReference type="EMBL" id="ML211274">
    <property type="protein sequence ID" value="TFK85097.1"/>
    <property type="molecule type" value="Genomic_DNA"/>
</dbReference>
<organism evidence="2 3">
    <name type="scientific">Polyporus arcularius HHB13444</name>
    <dbReference type="NCBI Taxonomy" id="1314778"/>
    <lineage>
        <taxon>Eukaryota</taxon>
        <taxon>Fungi</taxon>
        <taxon>Dikarya</taxon>
        <taxon>Basidiomycota</taxon>
        <taxon>Agaricomycotina</taxon>
        <taxon>Agaricomycetes</taxon>
        <taxon>Polyporales</taxon>
        <taxon>Polyporaceae</taxon>
        <taxon>Polyporus</taxon>
    </lineage>
</organism>
<gene>
    <name evidence="2" type="ORF">K466DRAFT_202783</name>
</gene>
<protein>
    <submittedName>
        <fullName evidence="2">Uncharacterized protein</fullName>
    </submittedName>
</protein>
<dbReference type="Proteomes" id="UP000308197">
    <property type="component" value="Unassembled WGS sequence"/>
</dbReference>
<feature type="compositionally biased region" description="Basic and acidic residues" evidence="1">
    <location>
        <begin position="238"/>
        <end position="254"/>
    </location>
</feature>
<reference evidence="2 3" key="1">
    <citation type="journal article" date="2019" name="Nat. Ecol. Evol.">
        <title>Megaphylogeny resolves global patterns of mushroom evolution.</title>
        <authorList>
            <person name="Varga T."/>
            <person name="Krizsan K."/>
            <person name="Foldi C."/>
            <person name="Dima B."/>
            <person name="Sanchez-Garcia M."/>
            <person name="Sanchez-Ramirez S."/>
            <person name="Szollosi G.J."/>
            <person name="Szarkandi J.G."/>
            <person name="Papp V."/>
            <person name="Albert L."/>
            <person name="Andreopoulos W."/>
            <person name="Angelini C."/>
            <person name="Antonin V."/>
            <person name="Barry K.W."/>
            <person name="Bougher N.L."/>
            <person name="Buchanan P."/>
            <person name="Buyck B."/>
            <person name="Bense V."/>
            <person name="Catcheside P."/>
            <person name="Chovatia M."/>
            <person name="Cooper J."/>
            <person name="Damon W."/>
            <person name="Desjardin D."/>
            <person name="Finy P."/>
            <person name="Geml J."/>
            <person name="Haridas S."/>
            <person name="Hughes K."/>
            <person name="Justo A."/>
            <person name="Karasinski D."/>
            <person name="Kautmanova I."/>
            <person name="Kiss B."/>
            <person name="Kocsube S."/>
            <person name="Kotiranta H."/>
            <person name="LaButti K.M."/>
            <person name="Lechner B.E."/>
            <person name="Liimatainen K."/>
            <person name="Lipzen A."/>
            <person name="Lukacs Z."/>
            <person name="Mihaltcheva S."/>
            <person name="Morgado L.N."/>
            <person name="Niskanen T."/>
            <person name="Noordeloos M.E."/>
            <person name="Ohm R.A."/>
            <person name="Ortiz-Santana B."/>
            <person name="Ovrebo C."/>
            <person name="Racz N."/>
            <person name="Riley R."/>
            <person name="Savchenko A."/>
            <person name="Shiryaev A."/>
            <person name="Soop K."/>
            <person name="Spirin V."/>
            <person name="Szebenyi C."/>
            <person name="Tomsovsky M."/>
            <person name="Tulloss R.E."/>
            <person name="Uehling J."/>
            <person name="Grigoriev I.V."/>
            <person name="Vagvolgyi C."/>
            <person name="Papp T."/>
            <person name="Martin F.M."/>
            <person name="Miettinen O."/>
            <person name="Hibbett D.S."/>
            <person name="Nagy L.G."/>
        </authorList>
    </citation>
    <scope>NUCLEOTIDE SEQUENCE [LARGE SCALE GENOMIC DNA]</scope>
    <source>
        <strain evidence="2 3">HHB13444</strain>
    </source>
</reference>
<dbReference type="InParanoid" id="A0A5C3P848"/>
<dbReference type="AlphaFoldDB" id="A0A5C3P848"/>